<comment type="caution">
    <text evidence="2">The sequence shown here is derived from an EMBL/GenBank/DDBJ whole genome shotgun (WGS) entry which is preliminary data.</text>
</comment>
<feature type="transmembrane region" description="Helical" evidence="1">
    <location>
        <begin position="163"/>
        <end position="183"/>
    </location>
</feature>
<evidence type="ECO:0000313" key="2">
    <source>
        <dbReference type="EMBL" id="PSR23178.1"/>
    </source>
</evidence>
<keyword evidence="1" id="KW-0812">Transmembrane</keyword>
<evidence type="ECO:0000256" key="1">
    <source>
        <dbReference type="SAM" id="Phobius"/>
    </source>
</evidence>
<feature type="transmembrane region" description="Helical" evidence="1">
    <location>
        <begin position="110"/>
        <end position="133"/>
    </location>
</feature>
<feature type="transmembrane region" description="Helical" evidence="1">
    <location>
        <begin position="12"/>
        <end position="34"/>
    </location>
</feature>
<organism evidence="2 3">
    <name type="scientific">Sulfobacillus thermosulfidooxidans</name>
    <dbReference type="NCBI Taxonomy" id="28034"/>
    <lineage>
        <taxon>Bacteria</taxon>
        <taxon>Bacillati</taxon>
        <taxon>Bacillota</taxon>
        <taxon>Clostridia</taxon>
        <taxon>Eubacteriales</taxon>
        <taxon>Clostridiales Family XVII. Incertae Sedis</taxon>
        <taxon>Sulfobacillus</taxon>
    </lineage>
</organism>
<feature type="transmembrane region" description="Helical" evidence="1">
    <location>
        <begin position="40"/>
        <end position="60"/>
    </location>
</feature>
<sequence>MPFPTIPWRILTWWILILPVLMVLALIIHSFYLLLFSHVMAGSLWTGADIFLGFILGPIWKHLSPSERKAVQSRLIPKTLLYMPVLGLTTGTAGWYVAQYNGFATTHSTIFGWIVAAGFVTVTLTVVGLGIMLPTSLSMLKEMEQPHPDPSRLTRLIFRNRRLAAVQGLLQVTIILIMVYLTIAP</sequence>
<protein>
    <recommendedName>
        <fullName evidence="4">DUF1772 domain-containing protein</fullName>
    </recommendedName>
</protein>
<dbReference type="Proteomes" id="UP000242705">
    <property type="component" value="Unassembled WGS sequence"/>
</dbReference>
<proteinExistence type="predicted"/>
<name>A0A2T2WLR4_SULTH</name>
<feature type="transmembrane region" description="Helical" evidence="1">
    <location>
        <begin position="80"/>
        <end position="98"/>
    </location>
</feature>
<dbReference type="AlphaFoldDB" id="A0A2T2WLR4"/>
<accession>A0A2T2WLR4</accession>
<evidence type="ECO:0008006" key="4">
    <source>
        <dbReference type="Google" id="ProtNLM"/>
    </source>
</evidence>
<reference evidence="2 3" key="1">
    <citation type="journal article" date="2014" name="BMC Genomics">
        <title>Comparison of environmental and isolate Sulfobacillus genomes reveals diverse carbon, sulfur, nitrogen, and hydrogen metabolisms.</title>
        <authorList>
            <person name="Justice N.B."/>
            <person name="Norman A."/>
            <person name="Brown C.T."/>
            <person name="Singh A."/>
            <person name="Thomas B.C."/>
            <person name="Banfield J.F."/>
        </authorList>
    </citation>
    <scope>NUCLEOTIDE SEQUENCE [LARGE SCALE GENOMIC DNA]</scope>
    <source>
        <strain evidence="2">AMDSBA5</strain>
    </source>
</reference>
<keyword evidence="1" id="KW-1133">Transmembrane helix</keyword>
<gene>
    <name evidence="2" type="ORF">C7B47_16090</name>
</gene>
<keyword evidence="1" id="KW-0472">Membrane</keyword>
<dbReference type="EMBL" id="PXYX01000073">
    <property type="protein sequence ID" value="PSR23178.1"/>
    <property type="molecule type" value="Genomic_DNA"/>
</dbReference>
<evidence type="ECO:0000313" key="3">
    <source>
        <dbReference type="Proteomes" id="UP000242705"/>
    </source>
</evidence>